<dbReference type="GO" id="GO:0003677">
    <property type="term" value="F:DNA binding"/>
    <property type="evidence" value="ECO:0007669"/>
    <property type="project" value="InterPro"/>
</dbReference>
<dbReference type="STRING" id="279824.SAMN03080617_00917"/>
<evidence type="ECO:0000313" key="1">
    <source>
        <dbReference type="EMBL" id="SDA53076.1"/>
    </source>
</evidence>
<proteinExistence type="predicted"/>
<organism evidence="1 2">
    <name type="scientific">Algoriphagus alkaliphilus</name>
    <dbReference type="NCBI Taxonomy" id="279824"/>
    <lineage>
        <taxon>Bacteria</taxon>
        <taxon>Pseudomonadati</taxon>
        <taxon>Bacteroidota</taxon>
        <taxon>Cytophagia</taxon>
        <taxon>Cytophagales</taxon>
        <taxon>Cyclobacteriaceae</taxon>
        <taxon>Algoriphagus</taxon>
    </lineage>
</organism>
<accession>A0A1G5W5V9</accession>
<keyword evidence="2" id="KW-1185">Reference proteome</keyword>
<evidence type="ECO:0000313" key="2">
    <source>
        <dbReference type="Proteomes" id="UP000198756"/>
    </source>
</evidence>
<dbReference type="InterPro" id="IPR036515">
    <property type="entry name" value="Transposase_17_sf"/>
</dbReference>
<dbReference type="Gene3D" id="3.30.70.1290">
    <property type="entry name" value="Transposase IS200-like"/>
    <property type="match status" value="1"/>
</dbReference>
<dbReference type="AlphaFoldDB" id="A0A1G5W5V9"/>
<dbReference type="GO" id="GO:0006313">
    <property type="term" value="P:DNA transposition"/>
    <property type="evidence" value="ECO:0007669"/>
    <property type="project" value="InterPro"/>
</dbReference>
<dbReference type="GO" id="GO:0004803">
    <property type="term" value="F:transposase activity"/>
    <property type="evidence" value="ECO:0007669"/>
    <property type="project" value="InterPro"/>
</dbReference>
<protein>
    <recommendedName>
        <fullName evidence="3">Transposase IS200-like domain-containing protein</fullName>
    </recommendedName>
</protein>
<dbReference type="Proteomes" id="UP000198756">
    <property type="component" value="Unassembled WGS sequence"/>
</dbReference>
<dbReference type="RefSeq" id="WP_092728764.1">
    <property type="nucleotide sequence ID" value="NZ_FMXE01000005.1"/>
</dbReference>
<gene>
    <name evidence="1" type="ORF">SAMN03080617_00917</name>
</gene>
<reference evidence="2" key="1">
    <citation type="submission" date="2016-10" db="EMBL/GenBank/DDBJ databases">
        <authorList>
            <person name="Varghese N."/>
            <person name="Submissions S."/>
        </authorList>
    </citation>
    <scope>NUCLEOTIDE SEQUENCE [LARGE SCALE GENOMIC DNA]</scope>
    <source>
        <strain evidence="2">DSM 22703</strain>
    </source>
</reference>
<sequence>MELEKIYFFTATIHNWLPLLRKNSYKEIIISSLKFLKLKGLINIYGFVIMPNHIHLIWEMLEMNGKESPHTSFLKFTAHQFLQKLRKEDLKTLEMYQVSLTNKNHCFWQRDALPIEVYSEKVIFQKLDYLHANPCRGKWMLANSPVEYKYSSHSFYETGKDSFGFLTHIGDRL</sequence>
<dbReference type="EMBL" id="FMXE01000005">
    <property type="protein sequence ID" value="SDA53076.1"/>
    <property type="molecule type" value="Genomic_DNA"/>
</dbReference>
<dbReference type="SUPFAM" id="SSF143422">
    <property type="entry name" value="Transposase IS200-like"/>
    <property type="match status" value="1"/>
</dbReference>
<dbReference type="OrthoDB" id="9788881at2"/>
<name>A0A1G5W5V9_9BACT</name>
<evidence type="ECO:0008006" key="3">
    <source>
        <dbReference type="Google" id="ProtNLM"/>
    </source>
</evidence>